<sequence>MKKSLIMVLALVFVLGIATTAFAAANPFDDVPAHHWAYSAVAKLAADGIIDGYGDGTFRGDKVMTRYEMASMVGRAISRSDRANAEDKALISKLSAEFADELNSLGVRVSKLEANASNIKLGGDARLRYINKQNAGSSNFTERVRIYGNAQVTDNISFYFRDALVKDEELGSYYDTTSGSTYGSTSTKNNVITDVYANFKDLLPGVSFKAGRYSLNLGQTTYLAGSTGGFDGVEGLWTGGKSSLQFGFADASTVNNIDFNKPSTFANVAHMYYAQYNYKPDNTLNFDLNYVKSQSNNGVASGSDLIDITGAGVTWKFAPDWAFVSDYWQNSGATAKAANNGSTPKAIVARLAYKGSNPAVPGSWGFAAEYNKNEIDTIDGNWSGAMTPVGSDVKFYDVQYSNALAKNLIFNAIYAWDLTTVSSGKAKDNNFTRLELNFLF</sequence>
<dbReference type="PANTHER" id="PTHR43308">
    <property type="entry name" value="OUTER MEMBRANE PROTEIN ALPHA-RELATED"/>
    <property type="match status" value="1"/>
</dbReference>
<dbReference type="SUPFAM" id="SSF56935">
    <property type="entry name" value="Porins"/>
    <property type="match status" value="1"/>
</dbReference>
<accession>A0A498RBL3</accession>
<reference evidence="3 4" key="1">
    <citation type="submission" date="2018-06" db="EMBL/GenBank/DDBJ databases">
        <authorList>
            <person name="Strepis N."/>
        </authorList>
    </citation>
    <scope>NUCLEOTIDE SEQUENCE [LARGE SCALE GENOMIC DNA]</scope>
    <source>
        <strain evidence="3">LUCI</strain>
    </source>
</reference>
<evidence type="ECO:0000256" key="1">
    <source>
        <dbReference type="SAM" id="SignalP"/>
    </source>
</evidence>
<evidence type="ECO:0000259" key="2">
    <source>
        <dbReference type="PROSITE" id="PS51272"/>
    </source>
</evidence>
<feature type="signal peptide" evidence="1">
    <location>
        <begin position="1"/>
        <end position="23"/>
    </location>
</feature>
<dbReference type="Proteomes" id="UP000277811">
    <property type="component" value="Unassembled WGS sequence"/>
</dbReference>
<dbReference type="PROSITE" id="PS51272">
    <property type="entry name" value="SLH"/>
    <property type="match status" value="1"/>
</dbReference>
<organism evidence="3 4">
    <name type="scientific">Lucifera butyrica</name>
    <dbReference type="NCBI Taxonomy" id="1351585"/>
    <lineage>
        <taxon>Bacteria</taxon>
        <taxon>Bacillati</taxon>
        <taxon>Bacillota</taxon>
        <taxon>Negativicutes</taxon>
        <taxon>Veillonellales</taxon>
        <taxon>Veillonellaceae</taxon>
        <taxon>Lucifera</taxon>
    </lineage>
</organism>
<dbReference type="RefSeq" id="WP_122629260.1">
    <property type="nucleotide sequence ID" value="NZ_UPPP01000088.1"/>
</dbReference>
<feature type="chain" id="PRO_5019846621" description="SLH domain-containing protein" evidence="1">
    <location>
        <begin position="24"/>
        <end position="440"/>
    </location>
</feature>
<evidence type="ECO:0000313" key="4">
    <source>
        <dbReference type="Proteomes" id="UP000277811"/>
    </source>
</evidence>
<proteinExistence type="predicted"/>
<dbReference type="EMBL" id="UPPP01000088">
    <property type="protein sequence ID" value="VBB08355.1"/>
    <property type="molecule type" value="Genomic_DNA"/>
</dbReference>
<keyword evidence="4" id="KW-1185">Reference proteome</keyword>
<feature type="domain" description="SLH" evidence="2">
    <location>
        <begin position="24"/>
        <end position="87"/>
    </location>
</feature>
<gene>
    <name evidence="3" type="ORF">LUCI_3627</name>
</gene>
<dbReference type="OrthoDB" id="5845122at2"/>
<dbReference type="PANTHER" id="PTHR43308:SF1">
    <property type="entry name" value="OUTER MEMBRANE PROTEIN ALPHA"/>
    <property type="match status" value="1"/>
</dbReference>
<dbReference type="Pfam" id="PF00395">
    <property type="entry name" value="SLH"/>
    <property type="match status" value="1"/>
</dbReference>
<name>A0A498RBL3_9FIRM</name>
<evidence type="ECO:0000313" key="3">
    <source>
        <dbReference type="EMBL" id="VBB08355.1"/>
    </source>
</evidence>
<dbReference type="AlphaFoldDB" id="A0A498RBL3"/>
<dbReference type="InterPro" id="IPR001119">
    <property type="entry name" value="SLH_dom"/>
</dbReference>
<dbReference type="InterPro" id="IPR051465">
    <property type="entry name" value="Cell_Envelope_Struct_Comp"/>
</dbReference>
<keyword evidence="1" id="KW-0732">Signal</keyword>
<protein>
    <recommendedName>
        <fullName evidence="2">SLH domain-containing protein</fullName>
    </recommendedName>
</protein>